<dbReference type="RefSeq" id="WP_083032625.1">
    <property type="nucleotide sequence ID" value="NZ_AP022618.1"/>
</dbReference>
<evidence type="ECO:0000313" key="4">
    <source>
        <dbReference type="Proteomes" id="UP000192801"/>
    </source>
</evidence>
<gene>
    <name evidence="3" type="ORF">BST26_17030</name>
</gene>
<dbReference type="AlphaFoldDB" id="A0A1X0D2K3"/>
<evidence type="ECO:0000259" key="2">
    <source>
        <dbReference type="Pfam" id="PF20789"/>
    </source>
</evidence>
<dbReference type="Pfam" id="PF20789">
    <property type="entry name" value="4HBT_3C"/>
    <property type="match status" value="1"/>
</dbReference>
<name>A0A1X0D2K3_9MYCO</name>
<dbReference type="InterPro" id="IPR029069">
    <property type="entry name" value="HotDog_dom_sf"/>
</dbReference>
<dbReference type="Pfam" id="PF13622">
    <property type="entry name" value="4HBT_3"/>
    <property type="match status" value="1"/>
</dbReference>
<evidence type="ECO:0000259" key="1">
    <source>
        <dbReference type="Pfam" id="PF13622"/>
    </source>
</evidence>
<organism evidence="3 4">
    <name type="scientific">Mycolicibacterium insubricum</name>
    <dbReference type="NCBI Taxonomy" id="444597"/>
    <lineage>
        <taxon>Bacteria</taxon>
        <taxon>Bacillati</taxon>
        <taxon>Actinomycetota</taxon>
        <taxon>Actinomycetes</taxon>
        <taxon>Mycobacteriales</taxon>
        <taxon>Mycobacteriaceae</taxon>
        <taxon>Mycolicibacterium</taxon>
    </lineage>
</organism>
<accession>A0A1X0D2K3</accession>
<feature type="domain" description="Acyl-CoA thioesterase-like C-terminal" evidence="2">
    <location>
        <begin position="134"/>
        <end position="260"/>
    </location>
</feature>
<reference evidence="3 4" key="1">
    <citation type="submission" date="2016-12" db="EMBL/GenBank/DDBJ databases">
        <title>The new phylogeny of genus Mycobacterium.</title>
        <authorList>
            <person name="Tortoli E."/>
            <person name="Trovato A."/>
            <person name="Cirillo D.M."/>
        </authorList>
    </citation>
    <scope>NUCLEOTIDE SEQUENCE [LARGE SCALE GENOMIC DNA]</scope>
    <source>
        <strain evidence="3 4">DSM 45130</strain>
    </source>
</reference>
<dbReference type="InterPro" id="IPR042171">
    <property type="entry name" value="Acyl-CoA_hotdog"/>
</dbReference>
<dbReference type="SUPFAM" id="SSF54637">
    <property type="entry name" value="Thioesterase/thiol ester dehydrase-isomerase"/>
    <property type="match status" value="1"/>
</dbReference>
<dbReference type="STRING" id="444597.BST26_17030"/>
<evidence type="ECO:0000313" key="3">
    <source>
        <dbReference type="EMBL" id="ORA66568.1"/>
    </source>
</evidence>
<sequence>MEAQADTPDAPADAEHAPFFTRVGDALVPGEIAQGGWGPTLGGQVVGGLLARAVEARIDDPELIPVRLTVDILRRVATEPVQVSAEVVRVGKRMRALSATMTQHGEVVARASTLHLRPSAQPSDDAWTTPLSMPPMPAEPERFNPAVPMFITAYGKEPAGGGFPWQYDGPRYAWLREIRPLVAGEEMSPFVRAALAVDVTASMTNFTPSGLGFINADYTLALCRLPEGPYIGLAALTHYSAEGIAVGSATLFDARGPIGTGLTTSAANPNFNGIAAPG</sequence>
<dbReference type="Gene3D" id="2.40.160.210">
    <property type="entry name" value="Acyl-CoA thioesterase, double hotdog domain"/>
    <property type="match status" value="1"/>
</dbReference>
<comment type="caution">
    <text evidence="3">The sequence shown here is derived from an EMBL/GenBank/DDBJ whole genome shotgun (WGS) entry which is preliminary data.</text>
</comment>
<proteinExistence type="predicted"/>
<dbReference type="OrthoDB" id="4968093at2"/>
<dbReference type="EMBL" id="MVHS01000050">
    <property type="protein sequence ID" value="ORA66568.1"/>
    <property type="molecule type" value="Genomic_DNA"/>
</dbReference>
<dbReference type="Proteomes" id="UP000192801">
    <property type="component" value="Unassembled WGS sequence"/>
</dbReference>
<feature type="domain" description="Acyl-CoA thioesterase-like N-terminal HotDog" evidence="1">
    <location>
        <begin position="40"/>
        <end position="113"/>
    </location>
</feature>
<protein>
    <submittedName>
        <fullName evidence="3">Uncharacterized protein</fullName>
    </submittedName>
</protein>
<dbReference type="InterPro" id="IPR049449">
    <property type="entry name" value="TesB_ACOT8-like_N"/>
</dbReference>
<keyword evidence="4" id="KW-1185">Reference proteome</keyword>
<dbReference type="InterPro" id="IPR049450">
    <property type="entry name" value="ACOT8-like_C"/>
</dbReference>